<name>A0A6G0YQG9_APHCR</name>
<evidence type="ECO:0000313" key="1">
    <source>
        <dbReference type="EMBL" id="KAF0760031.1"/>
    </source>
</evidence>
<keyword evidence="2" id="KW-1185">Reference proteome</keyword>
<evidence type="ECO:0000313" key="2">
    <source>
        <dbReference type="Proteomes" id="UP000478052"/>
    </source>
</evidence>
<gene>
    <name evidence="1" type="ORF">FWK35_00018265</name>
</gene>
<dbReference type="AlphaFoldDB" id="A0A6G0YQG9"/>
<sequence length="81" mass="8573">MYRTLSRDMRANDFGARASERVAAAAVNGDDGLSAATLLAGVSVRGRNIILCSADCARRPTYTPSGGVCTTYIYAYCIAMT</sequence>
<organism evidence="1 2">
    <name type="scientific">Aphis craccivora</name>
    <name type="common">Cowpea aphid</name>
    <dbReference type="NCBI Taxonomy" id="307492"/>
    <lineage>
        <taxon>Eukaryota</taxon>
        <taxon>Metazoa</taxon>
        <taxon>Ecdysozoa</taxon>
        <taxon>Arthropoda</taxon>
        <taxon>Hexapoda</taxon>
        <taxon>Insecta</taxon>
        <taxon>Pterygota</taxon>
        <taxon>Neoptera</taxon>
        <taxon>Paraneoptera</taxon>
        <taxon>Hemiptera</taxon>
        <taxon>Sternorrhyncha</taxon>
        <taxon>Aphidomorpha</taxon>
        <taxon>Aphidoidea</taxon>
        <taxon>Aphididae</taxon>
        <taxon>Aphidini</taxon>
        <taxon>Aphis</taxon>
        <taxon>Aphis</taxon>
    </lineage>
</organism>
<proteinExistence type="predicted"/>
<protein>
    <submittedName>
        <fullName evidence="1">Uncharacterized protein</fullName>
    </submittedName>
</protein>
<reference evidence="1 2" key="1">
    <citation type="submission" date="2019-08" db="EMBL/GenBank/DDBJ databases">
        <title>Whole genome of Aphis craccivora.</title>
        <authorList>
            <person name="Voronova N.V."/>
            <person name="Shulinski R.S."/>
            <person name="Bandarenka Y.V."/>
            <person name="Zhorov D.G."/>
            <person name="Warner D."/>
        </authorList>
    </citation>
    <scope>NUCLEOTIDE SEQUENCE [LARGE SCALE GENOMIC DNA]</scope>
    <source>
        <strain evidence="1">180601</strain>
        <tissue evidence="1">Whole Body</tissue>
    </source>
</reference>
<dbReference type="EMBL" id="VUJU01002807">
    <property type="protein sequence ID" value="KAF0760031.1"/>
    <property type="molecule type" value="Genomic_DNA"/>
</dbReference>
<comment type="caution">
    <text evidence="1">The sequence shown here is derived from an EMBL/GenBank/DDBJ whole genome shotgun (WGS) entry which is preliminary data.</text>
</comment>
<dbReference type="Proteomes" id="UP000478052">
    <property type="component" value="Unassembled WGS sequence"/>
</dbReference>
<accession>A0A6G0YQG9</accession>